<dbReference type="Proteomes" id="UP000321555">
    <property type="component" value="Chromosome"/>
</dbReference>
<gene>
    <name evidence="2" type="ORF">FSZ17_22725</name>
</gene>
<dbReference type="EMBL" id="CP042593">
    <property type="protein sequence ID" value="QED49861.1"/>
    <property type="molecule type" value="Genomic_DNA"/>
</dbReference>
<evidence type="ECO:0000313" key="2">
    <source>
        <dbReference type="EMBL" id="QED49861.1"/>
    </source>
</evidence>
<dbReference type="PANTHER" id="PTHR36444:SF2">
    <property type="entry name" value="TRANSCRIPTIONAL REGULATOR PROTEIN YOBU-RELATED"/>
    <property type="match status" value="1"/>
</dbReference>
<accession>A0A5B8ZAA5</accession>
<dbReference type="SMART" id="SM00871">
    <property type="entry name" value="AraC_E_bind"/>
    <property type="match status" value="1"/>
</dbReference>
<dbReference type="Pfam" id="PF06445">
    <property type="entry name" value="GyrI-like"/>
    <property type="match status" value="1"/>
</dbReference>
<proteinExistence type="predicted"/>
<dbReference type="STRING" id="1742359.GCA_001439625_02964"/>
<dbReference type="SUPFAM" id="SSF55136">
    <property type="entry name" value="Probable bacterial effector-binding domain"/>
    <property type="match status" value="1"/>
</dbReference>
<feature type="domain" description="AraC effector-binding" evidence="1">
    <location>
        <begin position="1"/>
        <end position="159"/>
    </location>
</feature>
<protein>
    <submittedName>
        <fullName evidence="2">AraC family transcriptional regulator</fullName>
    </submittedName>
</protein>
<dbReference type="Gene3D" id="3.20.80.10">
    <property type="entry name" value="Regulatory factor, effector binding domain"/>
    <property type="match status" value="1"/>
</dbReference>
<organism evidence="2 3">
    <name type="scientific">Cytobacillus dafuensis</name>
    <name type="common">Bacillus dafuensis</name>
    <dbReference type="NCBI Taxonomy" id="1742359"/>
    <lineage>
        <taxon>Bacteria</taxon>
        <taxon>Bacillati</taxon>
        <taxon>Bacillota</taxon>
        <taxon>Bacilli</taxon>
        <taxon>Bacillales</taxon>
        <taxon>Bacillaceae</taxon>
        <taxon>Cytobacillus</taxon>
    </lineage>
</organism>
<evidence type="ECO:0000259" key="1">
    <source>
        <dbReference type="SMART" id="SM00871"/>
    </source>
</evidence>
<keyword evidence="3" id="KW-1185">Reference proteome</keyword>
<dbReference type="InterPro" id="IPR029442">
    <property type="entry name" value="GyrI-like"/>
</dbReference>
<dbReference type="PANTHER" id="PTHR36444">
    <property type="entry name" value="TRANSCRIPTIONAL REGULATOR PROTEIN YOBU-RELATED"/>
    <property type="match status" value="1"/>
</dbReference>
<evidence type="ECO:0000313" key="3">
    <source>
        <dbReference type="Proteomes" id="UP000321555"/>
    </source>
</evidence>
<dbReference type="RefSeq" id="WP_057772557.1">
    <property type="nucleotide sequence ID" value="NZ_CP042593.1"/>
</dbReference>
<sequence length="161" mass="18989">MEPKVIKKPSFQVIGYHFEANLREIEEKNLCKEAFEKLQENADKFLNKLGNHVYLIQIYPLKEDFNPFEDQFTQIVGYEGSDSSDVPEGAIHHTVEENLYVAYTHQGPEAELHKTYDYLYGKWIGENGYIPIRYDFELWDERYKPDSSDNEIDLFIAVKKQ</sequence>
<dbReference type="InterPro" id="IPR010499">
    <property type="entry name" value="AraC_E-bd"/>
</dbReference>
<name>A0A5B8ZAA5_CYTDA</name>
<reference evidence="3" key="1">
    <citation type="submission" date="2019-08" db="EMBL/GenBank/DDBJ databases">
        <authorList>
            <person name="Zheng X."/>
        </authorList>
    </citation>
    <scope>NUCLEOTIDE SEQUENCE [LARGE SCALE GENOMIC DNA]</scope>
    <source>
        <strain evidence="3">FJAT-25496</strain>
    </source>
</reference>
<dbReference type="KEGG" id="bda:FSZ17_22725"/>
<dbReference type="InterPro" id="IPR053182">
    <property type="entry name" value="YobU-like_regulator"/>
</dbReference>
<dbReference type="OrthoDB" id="2449587at2"/>
<dbReference type="InterPro" id="IPR011256">
    <property type="entry name" value="Reg_factor_effector_dom_sf"/>
</dbReference>
<dbReference type="AlphaFoldDB" id="A0A5B8ZAA5"/>